<organism evidence="3 4">
    <name type="scientific">Lentinus brumalis</name>
    <dbReference type="NCBI Taxonomy" id="2498619"/>
    <lineage>
        <taxon>Eukaryota</taxon>
        <taxon>Fungi</taxon>
        <taxon>Dikarya</taxon>
        <taxon>Basidiomycota</taxon>
        <taxon>Agaricomycotina</taxon>
        <taxon>Agaricomycetes</taxon>
        <taxon>Polyporales</taxon>
        <taxon>Polyporaceae</taxon>
        <taxon>Lentinus</taxon>
    </lineage>
</organism>
<dbReference type="AlphaFoldDB" id="A0A371DJW2"/>
<gene>
    <name evidence="3" type="ORF">OH76DRAFT_127630</name>
</gene>
<feature type="domain" description="HNH nuclease" evidence="2">
    <location>
        <begin position="148"/>
        <end position="211"/>
    </location>
</feature>
<dbReference type="OrthoDB" id="2803682at2759"/>
<feature type="region of interest" description="Disordered" evidence="1">
    <location>
        <begin position="377"/>
        <end position="405"/>
    </location>
</feature>
<evidence type="ECO:0000313" key="3">
    <source>
        <dbReference type="EMBL" id="RDX52815.1"/>
    </source>
</evidence>
<reference evidence="3 4" key="1">
    <citation type="journal article" date="2018" name="Biotechnol. Biofuels">
        <title>Integrative visual omics of the white-rot fungus Polyporus brumalis exposes the biotechnological potential of its oxidative enzymes for delignifying raw plant biomass.</title>
        <authorList>
            <person name="Miyauchi S."/>
            <person name="Rancon A."/>
            <person name="Drula E."/>
            <person name="Hage H."/>
            <person name="Chaduli D."/>
            <person name="Favel A."/>
            <person name="Grisel S."/>
            <person name="Henrissat B."/>
            <person name="Herpoel-Gimbert I."/>
            <person name="Ruiz-Duenas F.J."/>
            <person name="Chevret D."/>
            <person name="Hainaut M."/>
            <person name="Lin J."/>
            <person name="Wang M."/>
            <person name="Pangilinan J."/>
            <person name="Lipzen A."/>
            <person name="Lesage-Meessen L."/>
            <person name="Navarro D."/>
            <person name="Riley R."/>
            <person name="Grigoriev I.V."/>
            <person name="Zhou S."/>
            <person name="Raouche S."/>
            <person name="Rosso M.N."/>
        </authorList>
    </citation>
    <scope>NUCLEOTIDE SEQUENCE [LARGE SCALE GENOMIC DNA]</scope>
    <source>
        <strain evidence="3 4">BRFM 1820</strain>
    </source>
</reference>
<accession>A0A371DJW2</accession>
<evidence type="ECO:0000259" key="2">
    <source>
        <dbReference type="Pfam" id="PF13391"/>
    </source>
</evidence>
<dbReference type="InterPro" id="IPR003615">
    <property type="entry name" value="HNH_nuc"/>
</dbReference>
<evidence type="ECO:0000313" key="4">
    <source>
        <dbReference type="Proteomes" id="UP000256964"/>
    </source>
</evidence>
<proteinExistence type="predicted"/>
<dbReference type="EMBL" id="KZ857389">
    <property type="protein sequence ID" value="RDX52815.1"/>
    <property type="molecule type" value="Genomic_DNA"/>
</dbReference>
<name>A0A371DJW2_9APHY</name>
<dbReference type="Proteomes" id="UP000256964">
    <property type="component" value="Unassembled WGS sequence"/>
</dbReference>
<keyword evidence="4" id="KW-1185">Reference proteome</keyword>
<evidence type="ECO:0000256" key="1">
    <source>
        <dbReference type="SAM" id="MobiDB-lite"/>
    </source>
</evidence>
<protein>
    <recommendedName>
        <fullName evidence="2">HNH nuclease domain-containing protein</fullName>
    </recommendedName>
</protein>
<dbReference type="Pfam" id="PF13391">
    <property type="entry name" value="HNH_2"/>
    <property type="match status" value="1"/>
</dbReference>
<sequence>MVDHSADSDVLATVRVYVQLPDSIPVTLNPDVAHWNWHHILSIPVSILNEHRFSLKPYKWIRFAAGIICGVRGHLKPSKQPNGASCDYEIGELANEPFDVYYHIFPEQLTRLQPVDPDIFDERLTVTHTSSRASTHRHHVGERDGHCCLLTEFVQGCEVVHVVPHVKSNEYIRRLTERNGVREEREKDVIADIDDFRNGLYLQAHLHRRYGSDFAFLQTPNFAMLPSDVPGPGNVPDPTVAPARCTAHVFDEPIVLGITPQEIVVKSGSQARIADRDWPPPVLFDVTYGSLVLKTFGVQATIDTVKEVWQDQLTFGVPKGTVAENAFRSLQEKKARKARKPHTENNKRAELDALDLLRLIPYLGVPPERVREYWAAEHAKQESDDQRRSEAKVSEWRDRCADAGL</sequence>